<dbReference type="PANTHER" id="PTHR33371">
    <property type="entry name" value="INTERMEMBRANE PHOSPHOLIPID TRANSPORT SYSTEM BINDING PROTEIN MLAD-RELATED"/>
    <property type="match status" value="1"/>
</dbReference>
<dbReference type="PANTHER" id="PTHR33371:SF4">
    <property type="entry name" value="INTERMEMBRANE PHOSPHOLIPID TRANSPORT SYSTEM BINDING PROTEIN MLAD"/>
    <property type="match status" value="1"/>
</dbReference>
<name>A0A5B7SLZ0_9FLAO</name>
<dbReference type="AlphaFoldDB" id="A0A5B7SLZ0"/>
<dbReference type="OrthoDB" id="9769132at2"/>
<feature type="compositionally biased region" description="Low complexity" evidence="1">
    <location>
        <begin position="317"/>
        <end position="329"/>
    </location>
</feature>
<evidence type="ECO:0000256" key="1">
    <source>
        <dbReference type="SAM" id="MobiDB-lite"/>
    </source>
</evidence>
<keyword evidence="2" id="KW-0812">Transmembrane</keyword>
<evidence type="ECO:0000256" key="2">
    <source>
        <dbReference type="SAM" id="Phobius"/>
    </source>
</evidence>
<dbReference type="Pfam" id="PF02470">
    <property type="entry name" value="MlaD"/>
    <property type="match status" value="1"/>
</dbReference>
<dbReference type="InterPro" id="IPR052336">
    <property type="entry name" value="MlaD_Phospholipid_Transporter"/>
</dbReference>
<dbReference type="KEGG" id="asag:FGM00_05860"/>
<gene>
    <name evidence="4" type="ORF">FGM00_05860</name>
</gene>
<keyword evidence="2" id="KW-1133">Transmembrane helix</keyword>
<accession>A0A5B7SLZ0</accession>
<evidence type="ECO:0000259" key="3">
    <source>
        <dbReference type="Pfam" id="PF02470"/>
    </source>
</evidence>
<dbReference type="GO" id="GO:0005548">
    <property type="term" value="F:phospholipid transporter activity"/>
    <property type="evidence" value="ECO:0007669"/>
    <property type="project" value="TreeGrafter"/>
</dbReference>
<feature type="region of interest" description="Disordered" evidence="1">
    <location>
        <begin position="306"/>
        <end position="329"/>
    </location>
</feature>
<evidence type="ECO:0000313" key="4">
    <source>
        <dbReference type="EMBL" id="QCW99645.1"/>
    </source>
</evidence>
<sequence length="329" mass="35780">MKLSREIKTGIIVIGGILLFVLGFSYLKSTPLFDNSKTMYAIYPDVGGLQPGTAVSVNGFNVGKVNDIRFMDGKGNLFVTFTVGSDFEFSKNSPAVLYDSGILGGKGLRIIPLFDDAPMAKDGDTLTTSTQPGLAELAEQKFTPFLQKFESAVSDADSVLVNVNEVLDEKTKRDLRGAISGLSTLINSLQGSANELNSILTKNSGKLDSSLTNFQALTSSFSKLADSLNNAGLPKTLRSLESTVANLDNVMAKIENGDGTLGKLMNDKELYDNLNNASRELDLLLQDFRLNPKRYVNVSVFGKKQKEYEVPEDDPANQINNPEQENPEE</sequence>
<protein>
    <submittedName>
        <fullName evidence="4">MCE family protein</fullName>
    </submittedName>
</protein>
<dbReference type="InterPro" id="IPR003399">
    <property type="entry name" value="Mce/MlaD"/>
</dbReference>
<dbReference type="Proteomes" id="UP000310017">
    <property type="component" value="Chromosome"/>
</dbReference>
<proteinExistence type="predicted"/>
<dbReference type="GO" id="GO:0005543">
    <property type="term" value="F:phospholipid binding"/>
    <property type="evidence" value="ECO:0007669"/>
    <property type="project" value="TreeGrafter"/>
</dbReference>
<dbReference type="RefSeq" id="WP_138851998.1">
    <property type="nucleotide sequence ID" value="NZ_CP040710.1"/>
</dbReference>
<evidence type="ECO:0000313" key="5">
    <source>
        <dbReference type="Proteomes" id="UP000310017"/>
    </source>
</evidence>
<feature type="transmembrane region" description="Helical" evidence="2">
    <location>
        <begin position="7"/>
        <end position="27"/>
    </location>
</feature>
<keyword evidence="5" id="KW-1185">Reference proteome</keyword>
<keyword evidence="2" id="KW-0472">Membrane</keyword>
<organism evidence="4 5">
    <name type="scientific">Aggregatimonas sangjinii</name>
    <dbReference type="NCBI Taxonomy" id="2583587"/>
    <lineage>
        <taxon>Bacteria</taxon>
        <taxon>Pseudomonadati</taxon>
        <taxon>Bacteroidota</taxon>
        <taxon>Flavobacteriia</taxon>
        <taxon>Flavobacteriales</taxon>
        <taxon>Flavobacteriaceae</taxon>
        <taxon>Aggregatimonas</taxon>
    </lineage>
</organism>
<dbReference type="EMBL" id="CP040710">
    <property type="protein sequence ID" value="QCW99645.1"/>
    <property type="molecule type" value="Genomic_DNA"/>
</dbReference>
<feature type="domain" description="Mce/MlaD" evidence="3">
    <location>
        <begin position="36"/>
        <end position="112"/>
    </location>
</feature>
<reference evidence="4 5" key="1">
    <citation type="submission" date="2019-05" db="EMBL/GenBank/DDBJ databases">
        <title>Genome sequencing of F202Z8.</title>
        <authorList>
            <person name="Kwon Y.M."/>
        </authorList>
    </citation>
    <scope>NUCLEOTIDE SEQUENCE [LARGE SCALE GENOMIC DNA]</scope>
    <source>
        <strain evidence="4 5">F202Z8</strain>
    </source>
</reference>